<accession>A0ABS4H467</accession>
<evidence type="ECO:0000256" key="1">
    <source>
        <dbReference type="SAM" id="SignalP"/>
    </source>
</evidence>
<organism evidence="2 3">
    <name type="scientific">Paenibacillus sediminis</name>
    <dbReference type="NCBI Taxonomy" id="664909"/>
    <lineage>
        <taxon>Bacteria</taxon>
        <taxon>Bacillati</taxon>
        <taxon>Bacillota</taxon>
        <taxon>Bacilli</taxon>
        <taxon>Bacillales</taxon>
        <taxon>Paenibacillaceae</taxon>
        <taxon>Paenibacillus</taxon>
    </lineage>
</organism>
<evidence type="ECO:0000313" key="3">
    <source>
        <dbReference type="Proteomes" id="UP001519273"/>
    </source>
</evidence>
<gene>
    <name evidence="2" type="ORF">J2Z20_002206</name>
</gene>
<keyword evidence="1" id="KW-0732">Signal</keyword>
<feature type="signal peptide" evidence="1">
    <location>
        <begin position="1"/>
        <end position="27"/>
    </location>
</feature>
<dbReference type="Proteomes" id="UP001519273">
    <property type="component" value="Unassembled WGS sequence"/>
</dbReference>
<evidence type="ECO:0000313" key="2">
    <source>
        <dbReference type="EMBL" id="MBP1937313.1"/>
    </source>
</evidence>
<protein>
    <submittedName>
        <fullName evidence="2">Uncharacterized protein</fullName>
    </submittedName>
</protein>
<name>A0ABS4H467_9BACL</name>
<keyword evidence="3" id="KW-1185">Reference proteome</keyword>
<proteinExistence type="predicted"/>
<dbReference type="EMBL" id="JAGGKP010000004">
    <property type="protein sequence ID" value="MBP1937313.1"/>
    <property type="molecule type" value="Genomic_DNA"/>
</dbReference>
<comment type="caution">
    <text evidence="2">The sequence shown here is derived from an EMBL/GenBank/DDBJ whole genome shotgun (WGS) entry which is preliminary data.</text>
</comment>
<feature type="chain" id="PRO_5047329866" evidence="1">
    <location>
        <begin position="28"/>
        <end position="131"/>
    </location>
</feature>
<dbReference type="RefSeq" id="WP_209849473.1">
    <property type="nucleotide sequence ID" value="NZ_CBCRVE010000011.1"/>
</dbReference>
<reference evidence="2 3" key="1">
    <citation type="submission" date="2021-03" db="EMBL/GenBank/DDBJ databases">
        <title>Genomic Encyclopedia of Type Strains, Phase IV (KMG-IV): sequencing the most valuable type-strain genomes for metagenomic binning, comparative biology and taxonomic classification.</title>
        <authorList>
            <person name="Goeker M."/>
        </authorList>
    </citation>
    <scope>NUCLEOTIDE SEQUENCE [LARGE SCALE GENOMIC DNA]</scope>
    <source>
        <strain evidence="2 3">DSM 23491</strain>
    </source>
</reference>
<sequence length="131" mass="14097">MSKLKKRIISSVVAIGTLISLTPFVFAASGTYNTSYDMTGGVYSKSTWSPSGPSSFEFLMSPTIGVSGANIGIYLQKSGILGYSDVDSTQVSSTSFSDSTLHGSSAGTYRFYLRDWSGFQNTGDLTMKYSW</sequence>